<evidence type="ECO:0000256" key="1">
    <source>
        <dbReference type="SAM" id="MobiDB-lite"/>
    </source>
</evidence>
<evidence type="ECO:0000313" key="2">
    <source>
        <dbReference type="EMBL" id="SEA81274.1"/>
    </source>
</evidence>
<dbReference type="EMBL" id="FNRK01000034">
    <property type="protein sequence ID" value="SEA81274.1"/>
    <property type="molecule type" value="Genomic_DNA"/>
</dbReference>
<dbReference type="InterPro" id="IPR019271">
    <property type="entry name" value="DUF2284_metal-binding"/>
</dbReference>
<keyword evidence="3" id="KW-1185">Reference proteome</keyword>
<name>A0A1H4E884_9FIRM</name>
<protein>
    <submittedName>
        <fullName evidence="2">Predicted metal-binding protein</fullName>
    </submittedName>
</protein>
<feature type="compositionally biased region" description="Polar residues" evidence="1">
    <location>
        <begin position="376"/>
        <end position="387"/>
    </location>
</feature>
<feature type="region of interest" description="Disordered" evidence="1">
    <location>
        <begin position="264"/>
        <end position="323"/>
    </location>
</feature>
<evidence type="ECO:0000313" key="3">
    <source>
        <dbReference type="Proteomes" id="UP000199394"/>
    </source>
</evidence>
<feature type="region of interest" description="Disordered" evidence="1">
    <location>
        <begin position="524"/>
        <end position="588"/>
    </location>
</feature>
<feature type="compositionally biased region" description="Pro residues" evidence="1">
    <location>
        <begin position="533"/>
        <end position="549"/>
    </location>
</feature>
<proteinExistence type="predicted"/>
<dbReference type="AlphaFoldDB" id="A0A1H4E884"/>
<dbReference type="Pfam" id="PF10050">
    <property type="entry name" value="DUF2284"/>
    <property type="match status" value="1"/>
</dbReference>
<dbReference type="STRING" id="81409.SAMN04515656_1347"/>
<feature type="compositionally biased region" description="Low complexity" evidence="1">
    <location>
        <begin position="283"/>
        <end position="295"/>
    </location>
</feature>
<dbReference type="Proteomes" id="UP000199394">
    <property type="component" value="Unassembled WGS sequence"/>
</dbReference>
<feature type="compositionally biased region" description="Low complexity" evidence="1">
    <location>
        <begin position="455"/>
        <end position="482"/>
    </location>
</feature>
<feature type="region of interest" description="Disordered" evidence="1">
    <location>
        <begin position="454"/>
        <end position="497"/>
    </location>
</feature>
<feature type="compositionally biased region" description="Basic and acidic residues" evidence="1">
    <location>
        <begin position="578"/>
        <end position="588"/>
    </location>
</feature>
<feature type="region of interest" description="Disordered" evidence="1">
    <location>
        <begin position="353"/>
        <end position="416"/>
    </location>
</feature>
<reference evidence="2 3" key="1">
    <citation type="submission" date="2016-10" db="EMBL/GenBank/DDBJ databases">
        <authorList>
            <person name="de Groot N.N."/>
        </authorList>
    </citation>
    <scope>NUCLEOTIDE SEQUENCE [LARGE SCALE GENOMIC DNA]</scope>
    <source>
        <strain evidence="2 3">SR12</strain>
    </source>
</reference>
<organism evidence="2 3">
    <name type="scientific">Eubacterium aggregans</name>
    <dbReference type="NCBI Taxonomy" id="81409"/>
    <lineage>
        <taxon>Bacteria</taxon>
        <taxon>Bacillati</taxon>
        <taxon>Bacillota</taxon>
        <taxon>Clostridia</taxon>
        <taxon>Eubacteriales</taxon>
        <taxon>Eubacteriaceae</taxon>
        <taxon>Eubacterium</taxon>
    </lineage>
</organism>
<accession>A0A1H4E884</accession>
<gene>
    <name evidence="2" type="ORF">SAMN04515656_1347</name>
</gene>
<sequence>MEYTHKFSSGAVPMEKMLDEYHTLRKTRGYCKRCPNYGQYWSCPEYGFSETIFLNEFKYMILIGREYTIPKSDRQKIIGIKACGDYCTEVNNVMKVESWKSLLELEEKIPGTLTLMPGNCHICDLSGEGCARPKGQKCRHPELMRFSLESLGFDVDAICKFEIGLLLQWPREGHLPEKLSTVMAVLTNNKIPLDVIKRHFPDAKRSYLKAGETILGGEDKPKAKRLESWLDNQANELMQQEIESEDAKKQSWIGFKSEALDSGDYVKDRPWAEGDDEYPDPPAEAAPEMEAVSAEPPNPQREVSHPVFDPTDGPLVAPDEEDDSQFKWLGFKRSADEADEMMYARPIPKFSLSEEEKAAQEAAEQGGDVHTPEESVGTSSTTEQAQVEQALKDFQSEGVQTKAPGGAASGAMDKKAQIRDEFERALRAQMADMSEAEAEAFLAAKLGISIEPEEAVPAAPASPQPAHDLPDASPVPAAQAPVVPRPEPELEPEPIEFLDASSVKDVLGAALSIAQAVVADEPPAPEVVAPAEPEAPVPAPAAHPEPSPQPEDITPEEEDDSKYKWLGFKADLQEESESPEKGGWKKAY</sequence>